<dbReference type="GO" id="GO:0005525">
    <property type="term" value="F:GTP binding"/>
    <property type="evidence" value="ECO:0007669"/>
    <property type="project" value="UniProtKB-KW"/>
</dbReference>
<keyword evidence="9" id="KW-1185">Reference proteome</keyword>
<dbReference type="GO" id="GO:0005739">
    <property type="term" value="C:mitochondrion"/>
    <property type="evidence" value="ECO:0007669"/>
    <property type="project" value="TreeGrafter"/>
</dbReference>
<dbReference type="Pfam" id="PF01926">
    <property type="entry name" value="MMR_HSR1"/>
    <property type="match status" value="1"/>
</dbReference>
<organism evidence="8 9">
    <name type="scientific">Austropuccinia psidii MF-1</name>
    <dbReference type="NCBI Taxonomy" id="1389203"/>
    <lineage>
        <taxon>Eukaryota</taxon>
        <taxon>Fungi</taxon>
        <taxon>Dikarya</taxon>
        <taxon>Basidiomycota</taxon>
        <taxon>Pucciniomycotina</taxon>
        <taxon>Pucciniomycetes</taxon>
        <taxon>Pucciniales</taxon>
        <taxon>Sphaerophragmiaceae</taxon>
        <taxon>Austropuccinia</taxon>
    </lineage>
</organism>
<accession>A0A9Q3GER0</accession>
<gene>
    <name evidence="8" type="ORF">O181_004319</name>
</gene>
<dbReference type="Gene3D" id="3.40.50.300">
    <property type="entry name" value="P-loop containing nucleotide triphosphate hydrolases"/>
    <property type="match status" value="1"/>
</dbReference>
<feature type="domain" description="G" evidence="5">
    <location>
        <begin position="263"/>
        <end position="361"/>
    </location>
</feature>
<evidence type="ECO:0008006" key="10">
    <source>
        <dbReference type="Google" id="ProtNLM"/>
    </source>
</evidence>
<evidence type="ECO:0000256" key="3">
    <source>
        <dbReference type="ARBA" id="ARBA00022741"/>
    </source>
</evidence>
<evidence type="ECO:0000313" key="8">
    <source>
        <dbReference type="EMBL" id="MBW0464604.1"/>
    </source>
</evidence>
<dbReference type="CDD" id="cd14858">
    <property type="entry name" value="TrmE_N"/>
    <property type="match status" value="1"/>
</dbReference>
<dbReference type="InterPro" id="IPR006073">
    <property type="entry name" value="GTP-bd"/>
</dbReference>
<dbReference type="Gene3D" id="1.20.120.430">
    <property type="entry name" value="tRNA modification GTPase MnmE domain 2"/>
    <property type="match status" value="1"/>
</dbReference>
<dbReference type="Proteomes" id="UP000765509">
    <property type="component" value="Unassembled WGS sequence"/>
</dbReference>
<dbReference type="InterPro" id="IPR027417">
    <property type="entry name" value="P-loop_NTPase"/>
</dbReference>
<feature type="domain" description="GTP-binding protein TrmE N-terminal" evidence="6">
    <location>
        <begin position="28"/>
        <end position="158"/>
    </location>
</feature>
<reference evidence="8" key="1">
    <citation type="submission" date="2021-03" db="EMBL/GenBank/DDBJ databases">
        <title>Draft genome sequence of rust myrtle Austropuccinia psidii MF-1, a brazilian biotype.</title>
        <authorList>
            <person name="Quecine M.C."/>
            <person name="Pachon D.M.R."/>
            <person name="Bonatelli M.L."/>
            <person name="Correr F.H."/>
            <person name="Franceschini L.M."/>
            <person name="Leite T.F."/>
            <person name="Margarido G.R.A."/>
            <person name="Almeida C.A."/>
            <person name="Ferrarezi J.A."/>
            <person name="Labate C.A."/>
        </authorList>
    </citation>
    <scope>NUCLEOTIDE SEQUENCE</scope>
    <source>
        <strain evidence="8">MF-1</strain>
    </source>
</reference>
<dbReference type="Pfam" id="PF12631">
    <property type="entry name" value="MnmE_helical"/>
    <property type="match status" value="1"/>
</dbReference>
<comment type="caution">
    <text evidence="8">The sequence shown here is derived from an EMBL/GenBank/DDBJ whole genome shotgun (WGS) entry which is preliminary data.</text>
</comment>
<dbReference type="Gene3D" id="3.30.1360.120">
    <property type="entry name" value="Probable tRNA modification gtpase trme, domain 1"/>
    <property type="match status" value="1"/>
</dbReference>
<dbReference type="InterPro" id="IPR018948">
    <property type="entry name" value="GTP-bd_TrmE_N"/>
</dbReference>
<dbReference type="Pfam" id="PF10396">
    <property type="entry name" value="TrmE_N"/>
    <property type="match status" value="1"/>
</dbReference>
<dbReference type="InterPro" id="IPR004520">
    <property type="entry name" value="GTPase_MnmE"/>
</dbReference>
<dbReference type="CDD" id="cd04164">
    <property type="entry name" value="trmE"/>
    <property type="match status" value="1"/>
</dbReference>
<dbReference type="GO" id="GO:0030488">
    <property type="term" value="P:tRNA methylation"/>
    <property type="evidence" value="ECO:0007669"/>
    <property type="project" value="TreeGrafter"/>
</dbReference>
<dbReference type="SUPFAM" id="SSF116878">
    <property type="entry name" value="TrmE connector domain"/>
    <property type="match status" value="1"/>
</dbReference>
<dbReference type="HAMAP" id="MF_00379">
    <property type="entry name" value="GTPase_MnmE"/>
    <property type="match status" value="1"/>
</dbReference>
<dbReference type="InterPro" id="IPR005225">
    <property type="entry name" value="Small_GTP-bd"/>
</dbReference>
<dbReference type="GO" id="GO:0002098">
    <property type="term" value="P:tRNA wobble uridine modification"/>
    <property type="evidence" value="ECO:0007669"/>
    <property type="project" value="TreeGrafter"/>
</dbReference>
<comment type="similarity">
    <text evidence="1">Belongs to the TRAFAC class TrmE-Era-EngA-EngB-Septin-like GTPase superfamily. TrmE GTPase family.</text>
</comment>
<dbReference type="SUPFAM" id="SSF52540">
    <property type="entry name" value="P-loop containing nucleoside triphosphate hydrolases"/>
    <property type="match status" value="1"/>
</dbReference>
<protein>
    <recommendedName>
        <fullName evidence="10">TrmE-type G domain-containing protein</fullName>
    </recommendedName>
</protein>
<dbReference type="InterPro" id="IPR027368">
    <property type="entry name" value="MnmE_dom2"/>
</dbReference>
<dbReference type="InterPro" id="IPR031168">
    <property type="entry name" value="G_TrmE"/>
</dbReference>
<dbReference type="PANTHER" id="PTHR42714">
    <property type="entry name" value="TRNA MODIFICATION GTPASE GTPBP3"/>
    <property type="match status" value="1"/>
</dbReference>
<dbReference type="PANTHER" id="PTHR42714:SF2">
    <property type="entry name" value="TRNA MODIFICATION GTPASE GTPBP3, MITOCHONDRIAL"/>
    <property type="match status" value="1"/>
</dbReference>
<evidence type="ECO:0000256" key="1">
    <source>
        <dbReference type="ARBA" id="ARBA00011043"/>
    </source>
</evidence>
<feature type="domain" description="MnmE helical" evidence="7">
    <location>
        <begin position="166"/>
        <end position="515"/>
    </location>
</feature>
<name>A0A9Q3GER0_9BASI</name>
<dbReference type="EMBL" id="AVOT02000829">
    <property type="protein sequence ID" value="MBW0464604.1"/>
    <property type="molecule type" value="Genomic_DNA"/>
</dbReference>
<evidence type="ECO:0000259" key="5">
    <source>
        <dbReference type="Pfam" id="PF01926"/>
    </source>
</evidence>
<evidence type="ECO:0000259" key="7">
    <source>
        <dbReference type="Pfam" id="PF12631"/>
    </source>
</evidence>
<dbReference type="GO" id="GO:0003924">
    <property type="term" value="F:GTPase activity"/>
    <property type="evidence" value="ECO:0007669"/>
    <property type="project" value="InterPro"/>
</dbReference>
<evidence type="ECO:0000256" key="2">
    <source>
        <dbReference type="ARBA" id="ARBA00022694"/>
    </source>
</evidence>
<dbReference type="InterPro" id="IPR027266">
    <property type="entry name" value="TrmE/GcvT-like"/>
</dbReference>
<sequence>MNLSVKFLKRNFNSSSIQSIKIKNLNDTIFAPATPINLKSALSIVRIDGPRTLEILNLITRPVNQSQLKNQNHHKVLIPPSRKAILRKIICPISSQTLDPEAVIINFDHPHPNSNSSTLELHLHGSPAVSRSVLKALSNINGLRLAEPGEFTFRRFERSSRKSFHLNQLVGLKHLIDAETDQQRKWAISLFNTNFQEIYNNLRLQLLNSMALCETIIDFSEDGSIDDQEIWKNVKNQILKLKSTIDRQLHLSERSQKIFNGIRICLCGPTNAGKSTFLNWLANREASIVSPYPGTTRDIVEVSIDFHGFPVIVSDTAGLRLTNDPIEQIGVQRARENIKAADVCIYLISTIDQMTGLEELSTERLGRPPNLILLTKTDLSEERQVEETIKRLRNMFKVPIHPISTLTQSGTLKFVEALKEHLKLTDQVDDNELSSGFVTLYQKSYLEKISQHLQFFLNYLDSDQLFDLVILIEELRIVAGLLSKLSFNHDKNSLSNEDDEISNDEILGKIFESFCIEEVQRSNAINKQKIKKGINHIVESAFLVISVQCTFLKVFFPRQKSTSFNWFVLFGKWPEWRKEKPWQKKILIPSEGLFITNKVSLVLCLKKNWNIWGISCSVAKRAGAKTADGAALLQVDYAKCCTLSQHSSNSCGGIPYFSGLASSTFRVKNAWLFDRFNLNYLKSLFSNLNCSTSRWNP</sequence>
<dbReference type="NCBIfam" id="TIGR00231">
    <property type="entry name" value="small_GTP"/>
    <property type="match status" value="1"/>
</dbReference>
<dbReference type="OrthoDB" id="188276at2759"/>
<keyword evidence="3" id="KW-0547">Nucleotide-binding</keyword>
<dbReference type="InterPro" id="IPR025867">
    <property type="entry name" value="MnmE_helical"/>
</dbReference>
<dbReference type="SUPFAM" id="SSF103025">
    <property type="entry name" value="Folate-binding domain"/>
    <property type="match status" value="1"/>
</dbReference>
<evidence type="ECO:0000256" key="4">
    <source>
        <dbReference type="ARBA" id="ARBA00023134"/>
    </source>
</evidence>
<keyword evidence="2" id="KW-0819">tRNA processing</keyword>
<keyword evidence="4" id="KW-0342">GTP-binding</keyword>
<evidence type="ECO:0000313" key="9">
    <source>
        <dbReference type="Proteomes" id="UP000765509"/>
    </source>
</evidence>
<dbReference type="AlphaFoldDB" id="A0A9Q3GER0"/>
<proteinExistence type="inferred from homology"/>
<evidence type="ECO:0000259" key="6">
    <source>
        <dbReference type="Pfam" id="PF10396"/>
    </source>
</evidence>